<protein>
    <submittedName>
        <fullName evidence="1">Uncharacterized protein</fullName>
    </submittedName>
</protein>
<gene>
    <name evidence="1" type="ORF">BC936DRAFT_140035</name>
</gene>
<sequence>DYAHSEAICYAPLDESQALGEKAVKEILPDATIVRPSIMFGHEDRFLNLSGEALSQCRIADGVGVRCSGSMFKRIFLTILCGRSSPILSSRIRSPIKLGPVGNSW</sequence>
<dbReference type="OrthoDB" id="275457at2759"/>
<dbReference type="Proteomes" id="UP000268093">
    <property type="component" value="Unassembled WGS sequence"/>
</dbReference>
<name>A0A433B413_9FUNG</name>
<keyword evidence="2" id="KW-1185">Reference proteome</keyword>
<feature type="non-terminal residue" evidence="1">
    <location>
        <position position="1"/>
    </location>
</feature>
<evidence type="ECO:0000313" key="1">
    <source>
        <dbReference type="EMBL" id="RUP09776.1"/>
    </source>
</evidence>
<accession>A0A433B413</accession>
<dbReference type="AlphaFoldDB" id="A0A433B413"/>
<comment type="caution">
    <text evidence="1">The sequence shown here is derived from an EMBL/GenBank/DDBJ whole genome shotgun (WGS) entry which is preliminary data.</text>
</comment>
<organism evidence="1 2">
    <name type="scientific">Jimgerdemannia flammicorona</name>
    <dbReference type="NCBI Taxonomy" id="994334"/>
    <lineage>
        <taxon>Eukaryota</taxon>
        <taxon>Fungi</taxon>
        <taxon>Fungi incertae sedis</taxon>
        <taxon>Mucoromycota</taxon>
        <taxon>Mucoromycotina</taxon>
        <taxon>Endogonomycetes</taxon>
        <taxon>Endogonales</taxon>
        <taxon>Endogonaceae</taxon>
        <taxon>Jimgerdemannia</taxon>
    </lineage>
</organism>
<dbReference type="EMBL" id="RBNI01016316">
    <property type="protein sequence ID" value="RUP09776.1"/>
    <property type="molecule type" value="Genomic_DNA"/>
</dbReference>
<feature type="non-terminal residue" evidence="1">
    <location>
        <position position="105"/>
    </location>
</feature>
<proteinExistence type="predicted"/>
<reference evidence="1 2" key="1">
    <citation type="journal article" date="2018" name="New Phytol.">
        <title>Phylogenomics of Endogonaceae and evolution of mycorrhizas within Mucoromycota.</title>
        <authorList>
            <person name="Chang Y."/>
            <person name="Desiro A."/>
            <person name="Na H."/>
            <person name="Sandor L."/>
            <person name="Lipzen A."/>
            <person name="Clum A."/>
            <person name="Barry K."/>
            <person name="Grigoriev I.V."/>
            <person name="Martin F.M."/>
            <person name="Stajich J.E."/>
            <person name="Smith M.E."/>
            <person name="Bonito G."/>
            <person name="Spatafora J.W."/>
        </authorList>
    </citation>
    <scope>NUCLEOTIDE SEQUENCE [LARGE SCALE GENOMIC DNA]</scope>
    <source>
        <strain evidence="1 2">GMNB39</strain>
    </source>
</reference>
<evidence type="ECO:0000313" key="2">
    <source>
        <dbReference type="Proteomes" id="UP000268093"/>
    </source>
</evidence>